<organism evidence="1">
    <name type="scientific">marine sediment metagenome</name>
    <dbReference type="NCBI Taxonomy" id="412755"/>
    <lineage>
        <taxon>unclassified sequences</taxon>
        <taxon>metagenomes</taxon>
        <taxon>ecological metagenomes</taxon>
    </lineage>
</organism>
<evidence type="ECO:0000313" key="1">
    <source>
        <dbReference type="EMBL" id="GAH22906.1"/>
    </source>
</evidence>
<dbReference type="EMBL" id="BARU01001984">
    <property type="protein sequence ID" value="GAH22906.1"/>
    <property type="molecule type" value="Genomic_DNA"/>
</dbReference>
<proteinExistence type="predicted"/>
<name>X1DPN1_9ZZZZ</name>
<protein>
    <submittedName>
        <fullName evidence="1">Uncharacterized protein</fullName>
    </submittedName>
</protein>
<comment type="caution">
    <text evidence="1">The sequence shown here is derived from an EMBL/GenBank/DDBJ whole genome shotgun (WGS) entry which is preliminary data.</text>
</comment>
<gene>
    <name evidence="1" type="ORF">S03H2_04885</name>
</gene>
<accession>X1DPN1</accession>
<feature type="non-terminal residue" evidence="1">
    <location>
        <position position="1"/>
    </location>
</feature>
<dbReference type="AlphaFoldDB" id="X1DPN1"/>
<sequence length="264" mass="30670">ESKEKIRKHFLIKFSAPSGVLIWHPYRLKPGYEDEYKEYLRKSVDGLKKWEWIRSKSNWREMVTYSPHFHFVGYVGYLKQSEKGEGWLYKTIEETKNGSKVVSVLSYQDVYRVVNYLLTHVGTLSNQQHSYSWLGNISNNSGKTEVAQEAAQDPMDVIMSISADGAKKSPGTDTDIKKKIECKWCKEHNKQGKLRYFGNTFIAALNAHEIGVEEDLEYTDWDAVSNQVKKLDIPNFQKLHLLEAIKVKQKKPPPLGWETYLIKY</sequence>
<reference evidence="1" key="1">
    <citation type="journal article" date="2014" name="Front. Microbiol.">
        <title>High frequency of phylogenetically diverse reductive dehalogenase-homologous genes in deep subseafloor sedimentary metagenomes.</title>
        <authorList>
            <person name="Kawai M."/>
            <person name="Futagami T."/>
            <person name="Toyoda A."/>
            <person name="Takaki Y."/>
            <person name="Nishi S."/>
            <person name="Hori S."/>
            <person name="Arai W."/>
            <person name="Tsubouchi T."/>
            <person name="Morono Y."/>
            <person name="Uchiyama I."/>
            <person name="Ito T."/>
            <person name="Fujiyama A."/>
            <person name="Inagaki F."/>
            <person name="Takami H."/>
        </authorList>
    </citation>
    <scope>NUCLEOTIDE SEQUENCE</scope>
    <source>
        <strain evidence="1">Expedition CK06-06</strain>
    </source>
</reference>